<protein>
    <recommendedName>
        <fullName evidence="3">F-box domain-containing protein</fullName>
    </recommendedName>
</protein>
<dbReference type="Proteomes" id="UP000567179">
    <property type="component" value="Unassembled WGS sequence"/>
</dbReference>
<organism evidence="1 2">
    <name type="scientific">Psilocybe cf. subviscida</name>
    <dbReference type="NCBI Taxonomy" id="2480587"/>
    <lineage>
        <taxon>Eukaryota</taxon>
        <taxon>Fungi</taxon>
        <taxon>Dikarya</taxon>
        <taxon>Basidiomycota</taxon>
        <taxon>Agaricomycotina</taxon>
        <taxon>Agaricomycetes</taxon>
        <taxon>Agaricomycetidae</taxon>
        <taxon>Agaricales</taxon>
        <taxon>Agaricineae</taxon>
        <taxon>Strophariaceae</taxon>
        <taxon>Psilocybe</taxon>
    </lineage>
</organism>
<comment type="caution">
    <text evidence="1">The sequence shown here is derived from an EMBL/GenBank/DDBJ whole genome shotgun (WGS) entry which is preliminary data.</text>
</comment>
<dbReference type="Gene3D" id="3.80.10.10">
    <property type="entry name" value="Ribonuclease Inhibitor"/>
    <property type="match status" value="1"/>
</dbReference>
<keyword evidence="2" id="KW-1185">Reference proteome</keyword>
<evidence type="ECO:0000313" key="1">
    <source>
        <dbReference type="EMBL" id="KAF5316269.1"/>
    </source>
</evidence>
<name>A0A8H5B446_9AGAR</name>
<dbReference type="OrthoDB" id="3249214at2759"/>
<evidence type="ECO:0000313" key="2">
    <source>
        <dbReference type="Proteomes" id="UP000567179"/>
    </source>
</evidence>
<evidence type="ECO:0008006" key="3">
    <source>
        <dbReference type="Google" id="ProtNLM"/>
    </source>
</evidence>
<dbReference type="InterPro" id="IPR032675">
    <property type="entry name" value="LRR_dom_sf"/>
</dbReference>
<accession>A0A8H5B446</accession>
<proteinExistence type="predicted"/>
<dbReference type="InterPro" id="IPR036047">
    <property type="entry name" value="F-box-like_dom_sf"/>
</dbReference>
<dbReference type="AlphaFoldDB" id="A0A8H5B446"/>
<dbReference type="SUPFAM" id="SSF81383">
    <property type="entry name" value="F-box domain"/>
    <property type="match status" value="1"/>
</dbReference>
<dbReference type="EMBL" id="JAACJJ010000042">
    <property type="protein sequence ID" value="KAF5316269.1"/>
    <property type="molecule type" value="Genomic_DNA"/>
</dbReference>
<gene>
    <name evidence="1" type="ORF">D9619_006578</name>
</gene>
<dbReference type="SUPFAM" id="SSF52047">
    <property type="entry name" value="RNI-like"/>
    <property type="match status" value="1"/>
</dbReference>
<sequence>MPWFAMKMEPVQPPLLRLPDEILEEIFSEIEEHADLVAFALASKLCHSIVAPHHTQYRILRIRHSSPDIWAHLARRSDLARNLREVHVHEPNSVQVPPDRIPTTLIDKHLDKELSNADETVRIRNMCKALSHMQRLRVFVWSCLLPGAQRPTSHPTHENAVLTAVVNLPTLDQVSLSGKFALHALEATRDPRGSTYPLWKLSNLTSLSLHGEAFTKVGNAKHVGRLLSNSPNLEYLKLPMEFTEIQNYNLPRLKKLSVKMQYGSTNTNLDDSHVRFLENHPSIEDLDWTPIRNPKTPMDLLPNLRSLRSSTQFAMSLSYPPLEVLPGTPAYGLMTPPSTPVANATPVAAVPEVTEEQNPLQPQIQRSIENLDLYGLTPQALLDLKCIDRLALRRLKIHSFGEGEFSALNDVAKKFPNIEWISLPSYYLPRHGPHPLPVSREQWLDILPRFTKLQVFRGPGLWYCVKSDKQSVHEIIMHLVQTNEHLRHLDRVGRHNEVDPSRQIVISREGEGGKDINYRIETMLPRKPFDINDRHSS</sequence>
<reference evidence="1 2" key="1">
    <citation type="journal article" date="2020" name="ISME J.">
        <title>Uncovering the hidden diversity of litter-decomposition mechanisms in mushroom-forming fungi.</title>
        <authorList>
            <person name="Floudas D."/>
            <person name="Bentzer J."/>
            <person name="Ahren D."/>
            <person name="Johansson T."/>
            <person name="Persson P."/>
            <person name="Tunlid A."/>
        </authorList>
    </citation>
    <scope>NUCLEOTIDE SEQUENCE [LARGE SCALE GENOMIC DNA]</scope>
    <source>
        <strain evidence="1 2">CBS 101986</strain>
    </source>
</reference>